<dbReference type="PANTHER" id="PTHR11614">
    <property type="entry name" value="PHOSPHOLIPASE-RELATED"/>
    <property type="match status" value="1"/>
</dbReference>
<proteinExistence type="predicted"/>
<gene>
    <name evidence="2" type="ORF">GCM10010276_80420</name>
</gene>
<feature type="domain" description="Serine aminopeptidase S33" evidence="1">
    <location>
        <begin position="34"/>
        <end position="209"/>
    </location>
</feature>
<evidence type="ECO:0000313" key="3">
    <source>
        <dbReference type="Proteomes" id="UP001501777"/>
    </source>
</evidence>
<dbReference type="Proteomes" id="UP001501777">
    <property type="component" value="Unassembled WGS sequence"/>
</dbReference>
<dbReference type="SUPFAM" id="SSF53474">
    <property type="entry name" value="alpha/beta-Hydrolases"/>
    <property type="match status" value="1"/>
</dbReference>
<keyword evidence="3" id="KW-1185">Reference proteome</keyword>
<organism evidence="2 3">
    <name type="scientific">Streptomyces longisporus</name>
    <dbReference type="NCBI Taxonomy" id="1948"/>
    <lineage>
        <taxon>Bacteria</taxon>
        <taxon>Bacillati</taxon>
        <taxon>Actinomycetota</taxon>
        <taxon>Actinomycetes</taxon>
        <taxon>Kitasatosporales</taxon>
        <taxon>Streptomycetaceae</taxon>
        <taxon>Streptomyces</taxon>
    </lineage>
</organism>
<reference evidence="2 3" key="1">
    <citation type="journal article" date="2019" name="Int. J. Syst. Evol. Microbiol.">
        <title>The Global Catalogue of Microorganisms (GCM) 10K type strain sequencing project: providing services to taxonomists for standard genome sequencing and annotation.</title>
        <authorList>
            <consortium name="The Broad Institute Genomics Platform"/>
            <consortium name="The Broad Institute Genome Sequencing Center for Infectious Disease"/>
            <person name="Wu L."/>
            <person name="Ma J."/>
        </authorList>
    </citation>
    <scope>NUCLEOTIDE SEQUENCE [LARGE SCALE GENOMIC DNA]</scope>
    <source>
        <strain evidence="2 3">JCM 4395</strain>
    </source>
</reference>
<evidence type="ECO:0000313" key="2">
    <source>
        <dbReference type="EMBL" id="GAA2518503.1"/>
    </source>
</evidence>
<name>A0ABN3NCP9_STRLO</name>
<evidence type="ECO:0000259" key="1">
    <source>
        <dbReference type="Pfam" id="PF12146"/>
    </source>
</evidence>
<dbReference type="RefSeq" id="WP_344406052.1">
    <property type="nucleotide sequence ID" value="NZ_BAAASG010000025.1"/>
</dbReference>
<protein>
    <recommendedName>
        <fullName evidence="1">Serine aminopeptidase S33 domain-containing protein</fullName>
    </recommendedName>
</protein>
<dbReference type="InterPro" id="IPR022742">
    <property type="entry name" value="Hydrolase_4"/>
</dbReference>
<sequence>MSALTARAHHRATLALTASDGTELALHHWAPDRPPAAAVFYVHGIQSHAGWLFETGPELAARGLAVFALDRRGSGTSGGPRGHLPSAAQVLDDYARALTTVRAQTPDVPLTVVGQSFGGSILAALVTEGYTAGARLVFCAPALGQQRSRHGSGEALAALRSAGGLSTAPLTLADADYTDVTAYLDFMANDILMIRQVTASTRAVMVQLEDAYMRGGTWDADPSAPLVHFVRPQHDAIIDLDTSWQVLTGLTRRAAAVDFTDSGHYVEFSSARHRYWDWLAETATGSTR</sequence>
<dbReference type="Gene3D" id="3.40.50.1820">
    <property type="entry name" value="alpha/beta hydrolase"/>
    <property type="match status" value="1"/>
</dbReference>
<comment type="caution">
    <text evidence="2">The sequence shown here is derived from an EMBL/GenBank/DDBJ whole genome shotgun (WGS) entry which is preliminary data.</text>
</comment>
<dbReference type="InterPro" id="IPR029058">
    <property type="entry name" value="AB_hydrolase_fold"/>
</dbReference>
<dbReference type="InterPro" id="IPR051044">
    <property type="entry name" value="MAG_DAG_Lipase"/>
</dbReference>
<accession>A0ABN3NCP9</accession>
<dbReference type="EMBL" id="BAAASG010000025">
    <property type="protein sequence ID" value="GAA2518503.1"/>
    <property type="molecule type" value="Genomic_DNA"/>
</dbReference>
<dbReference type="Pfam" id="PF12146">
    <property type="entry name" value="Hydrolase_4"/>
    <property type="match status" value="1"/>
</dbReference>